<sequence length="143" mass="16611">MNKGWITASCAVLLMFSGASQAQPEPQQPVEEVKPLTQEEIRQGMAEMQQQLNERIEAWGKTLSKDDFEWSWRGRILNQPKRQEVCNIFQGVVNETYHLAVQNKARLSPESQEVLKNRNLFIERLGYKDNIVDTRMGFNCRLK</sequence>
<dbReference type="EMBL" id="APPI01000016">
    <property type="protein sequence ID" value="ENV13001.1"/>
    <property type="molecule type" value="Genomic_DNA"/>
</dbReference>
<protein>
    <submittedName>
        <fullName evidence="2">Uncharacterized protein</fullName>
    </submittedName>
</protein>
<evidence type="ECO:0000256" key="1">
    <source>
        <dbReference type="SAM" id="SignalP"/>
    </source>
</evidence>
<evidence type="ECO:0000313" key="3">
    <source>
        <dbReference type="Proteomes" id="UP000018438"/>
    </source>
</evidence>
<evidence type="ECO:0000313" key="2">
    <source>
        <dbReference type="EMBL" id="ENV13001.1"/>
    </source>
</evidence>
<dbReference type="PATRIC" id="fig|1217675.3.peg.1606"/>
<keyword evidence="3" id="KW-1185">Reference proteome</keyword>
<accession>N8WM05</accession>
<name>N8WM05_9GAMM</name>
<feature type="signal peptide" evidence="1">
    <location>
        <begin position="1"/>
        <end position="22"/>
    </location>
</feature>
<feature type="chain" id="PRO_5004135070" evidence="1">
    <location>
        <begin position="23"/>
        <end position="143"/>
    </location>
</feature>
<comment type="caution">
    <text evidence="2">The sequence shown here is derived from an EMBL/GenBank/DDBJ whole genome shotgun (WGS) entry which is preliminary data.</text>
</comment>
<dbReference type="HOGENOM" id="CLU_1782687_0_0_6"/>
<dbReference type="AlphaFoldDB" id="N8WM05"/>
<proteinExistence type="predicted"/>
<keyword evidence="1" id="KW-0732">Signal</keyword>
<organism evidence="2 3">
    <name type="scientific">Acinetobacter schindleri NIPH 900</name>
    <dbReference type="NCBI Taxonomy" id="1217675"/>
    <lineage>
        <taxon>Bacteria</taxon>
        <taxon>Pseudomonadati</taxon>
        <taxon>Pseudomonadota</taxon>
        <taxon>Gammaproteobacteria</taxon>
        <taxon>Moraxellales</taxon>
        <taxon>Moraxellaceae</taxon>
        <taxon>Acinetobacter</taxon>
    </lineage>
</organism>
<reference evidence="2 3" key="1">
    <citation type="submission" date="2013-02" db="EMBL/GenBank/DDBJ databases">
        <title>The Genome Sequence of Acinetobacter schindleri NIPH 900.</title>
        <authorList>
            <consortium name="The Broad Institute Genome Sequencing Platform"/>
            <consortium name="The Broad Institute Genome Sequencing Center for Infectious Disease"/>
            <person name="Cerqueira G."/>
            <person name="Feldgarden M."/>
            <person name="Courvalin P."/>
            <person name="Perichon B."/>
            <person name="Grillot-Courvalin C."/>
            <person name="Clermont D."/>
            <person name="Rocha E."/>
            <person name="Yoon E.-J."/>
            <person name="Nemec A."/>
            <person name="Walker B."/>
            <person name="Young S.K."/>
            <person name="Zeng Q."/>
            <person name="Gargeya S."/>
            <person name="Fitzgerald M."/>
            <person name="Haas B."/>
            <person name="Abouelleil A."/>
            <person name="Alvarado L."/>
            <person name="Arachchi H.M."/>
            <person name="Berlin A.M."/>
            <person name="Chapman S.B."/>
            <person name="Dewar J."/>
            <person name="Goldberg J."/>
            <person name="Griggs A."/>
            <person name="Gujja S."/>
            <person name="Hansen M."/>
            <person name="Howarth C."/>
            <person name="Imamovic A."/>
            <person name="Larimer J."/>
            <person name="McCowan C."/>
            <person name="Murphy C."/>
            <person name="Neiman D."/>
            <person name="Pearson M."/>
            <person name="Priest M."/>
            <person name="Roberts A."/>
            <person name="Saif S."/>
            <person name="Shea T."/>
            <person name="Sisk P."/>
            <person name="Sykes S."/>
            <person name="Wortman J."/>
            <person name="Nusbaum C."/>
            <person name="Birren B."/>
        </authorList>
    </citation>
    <scope>NUCLEOTIDE SEQUENCE [LARGE SCALE GENOMIC DNA]</scope>
    <source>
        <strain evidence="2 3">NIPH 900</strain>
    </source>
</reference>
<gene>
    <name evidence="2" type="ORF">F965_01666</name>
</gene>
<dbReference type="Proteomes" id="UP000018438">
    <property type="component" value="Unassembled WGS sequence"/>
</dbReference>